<feature type="transmembrane region" description="Helical" evidence="1">
    <location>
        <begin position="78"/>
        <end position="98"/>
    </location>
</feature>
<dbReference type="Pfam" id="PF05145">
    <property type="entry name" value="AbrB"/>
    <property type="match status" value="1"/>
</dbReference>
<dbReference type="GO" id="GO:0016020">
    <property type="term" value="C:membrane"/>
    <property type="evidence" value="ECO:0007669"/>
    <property type="project" value="InterPro"/>
</dbReference>
<feature type="transmembrane region" description="Helical" evidence="1">
    <location>
        <begin position="197"/>
        <end position="215"/>
    </location>
</feature>
<dbReference type="RefSeq" id="WP_032630786.1">
    <property type="nucleotide sequence ID" value="NZ_JPQU01000067.1"/>
</dbReference>
<dbReference type="NCBIfam" id="TIGR03082">
    <property type="entry name" value="Gneg_AbrB_dup"/>
    <property type="match status" value="1"/>
</dbReference>
<reference evidence="2 3" key="1">
    <citation type="submission" date="2014-07" db="EMBL/GenBank/DDBJ databases">
        <title>Draft Genome Sequences of Environmental Pseudomonas syringae strains.</title>
        <authorList>
            <person name="Baltrus D.A."/>
            <person name="Berge O."/>
            <person name="Morris C."/>
        </authorList>
    </citation>
    <scope>NUCLEOTIDE SEQUENCE [LARGE SCALE GENOMIC DNA]</scope>
    <source>
        <strain evidence="2 3">GAW0119</strain>
    </source>
</reference>
<dbReference type="OrthoDB" id="7021408at2"/>
<feature type="transmembrane region" description="Helical" evidence="1">
    <location>
        <begin position="140"/>
        <end position="161"/>
    </location>
</feature>
<evidence type="ECO:0000256" key="1">
    <source>
        <dbReference type="SAM" id="Phobius"/>
    </source>
</evidence>
<keyword evidence="1" id="KW-0472">Membrane</keyword>
<feature type="transmembrane region" description="Helical" evidence="1">
    <location>
        <begin position="221"/>
        <end position="241"/>
    </location>
</feature>
<feature type="transmembrane region" description="Helical" evidence="1">
    <location>
        <begin position="289"/>
        <end position="312"/>
    </location>
</feature>
<feature type="transmembrane region" description="Helical" evidence="1">
    <location>
        <begin position="45"/>
        <end position="66"/>
    </location>
</feature>
<sequence>MAALLFFVAAVGVGSVLEFVSVPQGLLLGSLFTSALLTRRLKVSPSLRLGLGYVQVVLGISTGLAFQSFDGFGALDMLPSFCFLLVCLAMQMAIGGFWLRKAERWNSKDAILAVYPGALAAVFDLLESEKASNKVMVVQVVRLLSITLIVSLCVTAPGTVVTSEQAPLNIQNALYLLSLVLVCLLSGRLLSAVGVPAPFMLTAIILTGIYLKLGYLHGFRMPQWSVDLAAIILGVLIGSKFKDIAPSEFFRHGRAGLVSVMLMLLTAGAFAGFAGWFLDNDPFTLWMAYMPGAIETVAIVALSGGLNVVFILSHHLVRMILLHGAPALLVLIRRNGKNG</sequence>
<accession>A0A085VC46</accession>
<dbReference type="EMBL" id="JPQU01000067">
    <property type="protein sequence ID" value="KFE53009.1"/>
    <property type="molecule type" value="Genomic_DNA"/>
</dbReference>
<feature type="transmembrane region" description="Helical" evidence="1">
    <location>
        <begin position="173"/>
        <end position="190"/>
    </location>
</feature>
<name>A0A085VC46_PSESX</name>
<evidence type="ECO:0000313" key="2">
    <source>
        <dbReference type="EMBL" id="KFE53009.1"/>
    </source>
</evidence>
<dbReference type="GO" id="GO:0004497">
    <property type="term" value="F:monooxygenase activity"/>
    <property type="evidence" value="ECO:0007669"/>
    <property type="project" value="UniProtKB-KW"/>
</dbReference>
<dbReference type="Proteomes" id="UP000028631">
    <property type="component" value="Unassembled WGS sequence"/>
</dbReference>
<dbReference type="AlphaFoldDB" id="A0A085VC46"/>
<keyword evidence="2" id="KW-0560">Oxidoreductase</keyword>
<dbReference type="PIRSF" id="PIRSF038991">
    <property type="entry name" value="Protein_AbrB"/>
    <property type="match status" value="1"/>
</dbReference>
<keyword evidence="1" id="KW-1133">Transmembrane helix</keyword>
<gene>
    <name evidence="2" type="ORF">IV01_21295</name>
</gene>
<keyword evidence="1" id="KW-0812">Transmembrane</keyword>
<dbReference type="PANTHER" id="PTHR38457:SF1">
    <property type="entry name" value="REGULATOR ABRB-RELATED"/>
    <property type="match status" value="1"/>
</dbReference>
<dbReference type="InterPro" id="IPR017516">
    <property type="entry name" value="AbrB_dup"/>
</dbReference>
<keyword evidence="3" id="KW-1185">Reference proteome</keyword>
<comment type="caution">
    <text evidence="2">The sequence shown here is derived from an EMBL/GenBank/DDBJ whole genome shotgun (WGS) entry which is preliminary data.</text>
</comment>
<dbReference type="InterPro" id="IPR007820">
    <property type="entry name" value="AbrB_fam"/>
</dbReference>
<proteinExistence type="predicted"/>
<evidence type="ECO:0000313" key="3">
    <source>
        <dbReference type="Proteomes" id="UP000028631"/>
    </source>
</evidence>
<organism evidence="2 3">
    <name type="scientific">Pseudomonas syringae</name>
    <dbReference type="NCBI Taxonomy" id="317"/>
    <lineage>
        <taxon>Bacteria</taxon>
        <taxon>Pseudomonadati</taxon>
        <taxon>Pseudomonadota</taxon>
        <taxon>Gammaproteobacteria</taxon>
        <taxon>Pseudomonadales</taxon>
        <taxon>Pseudomonadaceae</taxon>
        <taxon>Pseudomonas</taxon>
    </lineage>
</organism>
<dbReference type="GO" id="GO:0010468">
    <property type="term" value="P:regulation of gene expression"/>
    <property type="evidence" value="ECO:0007669"/>
    <property type="project" value="InterPro"/>
</dbReference>
<dbReference type="PATRIC" id="fig|317.175.peg.4443"/>
<dbReference type="PANTHER" id="PTHR38457">
    <property type="entry name" value="REGULATOR ABRB-RELATED"/>
    <property type="match status" value="1"/>
</dbReference>
<feature type="transmembrane region" description="Helical" evidence="1">
    <location>
        <begin position="253"/>
        <end position="277"/>
    </location>
</feature>
<keyword evidence="2" id="KW-0503">Monooxygenase</keyword>
<protein>
    <submittedName>
        <fullName evidence="2">Ammonia monooxygenase</fullName>
    </submittedName>
</protein>